<dbReference type="Pfam" id="PF24623">
    <property type="entry name" value="Phage_zn_bind_8"/>
    <property type="match status" value="2"/>
</dbReference>
<reference evidence="3" key="1">
    <citation type="submission" date="2016-10" db="EMBL/GenBank/DDBJ databases">
        <authorList>
            <person name="Varghese N."/>
            <person name="Submissions S."/>
        </authorList>
    </citation>
    <scope>NUCLEOTIDE SEQUENCE [LARGE SCALE GENOMIC DNA]</scope>
    <source>
        <strain evidence="3">CGMCC 4.6825</strain>
    </source>
</reference>
<keyword evidence="3" id="KW-1185">Reference proteome</keyword>
<organism evidence="2 3">
    <name type="scientific">Streptomyces qinglanensis</name>
    <dbReference type="NCBI Taxonomy" id="943816"/>
    <lineage>
        <taxon>Bacteria</taxon>
        <taxon>Bacillati</taxon>
        <taxon>Actinomycetota</taxon>
        <taxon>Actinomycetes</taxon>
        <taxon>Kitasatosporales</taxon>
        <taxon>Streptomycetaceae</taxon>
        <taxon>Streptomyces</taxon>
    </lineage>
</organism>
<proteinExistence type="predicted"/>
<protein>
    <recommendedName>
        <fullName evidence="1">DNA-binding phage zinc finger domain-containing protein</fullName>
    </recommendedName>
</protein>
<dbReference type="AlphaFoldDB" id="A0A1H9U4K6"/>
<dbReference type="InterPro" id="IPR056911">
    <property type="entry name" value="Phage_Znf_bind_put"/>
</dbReference>
<sequence>MSRYSVPMPDDIRAISRTGQHPALAVTCPHCGAHDRAPCTTRSGRRRITDAPVHPARITAWVIATAVCPACQVAPGTPCRVGGRAIPEPHPQRVQEAEVTA</sequence>
<feature type="domain" description="DNA-binding phage zinc finger" evidence="1">
    <location>
        <begin position="20"/>
        <end position="62"/>
    </location>
</feature>
<accession>A0A1H9U4K6</accession>
<gene>
    <name evidence="2" type="ORF">SAMN05421870_107302</name>
</gene>
<evidence type="ECO:0000259" key="1">
    <source>
        <dbReference type="Pfam" id="PF24623"/>
    </source>
</evidence>
<feature type="domain" description="DNA-binding phage zinc finger" evidence="1">
    <location>
        <begin position="68"/>
        <end position="98"/>
    </location>
</feature>
<dbReference type="Proteomes" id="UP000182841">
    <property type="component" value="Unassembled WGS sequence"/>
</dbReference>
<evidence type="ECO:0000313" key="2">
    <source>
        <dbReference type="EMBL" id="SES04097.1"/>
    </source>
</evidence>
<evidence type="ECO:0000313" key="3">
    <source>
        <dbReference type="Proteomes" id="UP000182841"/>
    </source>
</evidence>
<name>A0A1H9U4K6_9ACTN</name>
<dbReference type="EMBL" id="FOGO01000007">
    <property type="protein sequence ID" value="SES04097.1"/>
    <property type="molecule type" value="Genomic_DNA"/>
</dbReference>